<sequence>MDSTLIRAAWDAAQLDQRPNGSAFTHLVIPPNLAETGWSLLRAELAGPHGRLPINLDARPSTHTDDIEQSIARYEAAQRLRAALDHYDLDPWANGLCIPLTRPGTPVSMAKTPRAFIALYRIVSGGERRIVDAIPQPANWDAFADYRQRCQEQRLTALWVDAVDRYDAQKAAAEFLEQSFR</sequence>
<dbReference type="EMBL" id="JBHSOD010000020">
    <property type="protein sequence ID" value="MFC5886805.1"/>
    <property type="molecule type" value="Genomic_DNA"/>
</dbReference>
<dbReference type="Proteomes" id="UP001596067">
    <property type="component" value="Unassembled WGS sequence"/>
</dbReference>
<keyword evidence="2" id="KW-1185">Reference proteome</keyword>
<protein>
    <submittedName>
        <fullName evidence="1">Uncharacterized protein</fullName>
    </submittedName>
</protein>
<evidence type="ECO:0000313" key="2">
    <source>
        <dbReference type="Proteomes" id="UP001596067"/>
    </source>
</evidence>
<dbReference type="RefSeq" id="WP_345330740.1">
    <property type="nucleotide sequence ID" value="NZ_BAAAVH010000123.1"/>
</dbReference>
<evidence type="ECO:0000313" key="1">
    <source>
        <dbReference type="EMBL" id="MFC5886805.1"/>
    </source>
</evidence>
<reference evidence="2" key="1">
    <citation type="journal article" date="2019" name="Int. J. Syst. Evol. Microbiol.">
        <title>The Global Catalogue of Microorganisms (GCM) 10K type strain sequencing project: providing services to taxonomists for standard genome sequencing and annotation.</title>
        <authorList>
            <consortium name="The Broad Institute Genomics Platform"/>
            <consortium name="The Broad Institute Genome Sequencing Center for Infectious Disease"/>
            <person name="Wu L."/>
            <person name="Ma J."/>
        </authorList>
    </citation>
    <scope>NUCLEOTIDE SEQUENCE [LARGE SCALE GENOMIC DNA]</scope>
    <source>
        <strain evidence="2">CGMCC 4.1469</strain>
    </source>
</reference>
<name>A0ABW1EYQ2_9ACTN</name>
<accession>A0ABW1EYQ2</accession>
<gene>
    <name evidence="1" type="ORF">ACFP0N_17705</name>
</gene>
<proteinExistence type="predicted"/>
<organism evidence="1 2">
    <name type="scientific">Kitasatospora aburaviensis</name>
    <dbReference type="NCBI Taxonomy" id="67265"/>
    <lineage>
        <taxon>Bacteria</taxon>
        <taxon>Bacillati</taxon>
        <taxon>Actinomycetota</taxon>
        <taxon>Actinomycetes</taxon>
        <taxon>Kitasatosporales</taxon>
        <taxon>Streptomycetaceae</taxon>
        <taxon>Kitasatospora</taxon>
    </lineage>
</organism>
<comment type="caution">
    <text evidence="1">The sequence shown here is derived from an EMBL/GenBank/DDBJ whole genome shotgun (WGS) entry which is preliminary data.</text>
</comment>